<reference evidence="2" key="1">
    <citation type="submission" date="2018-06" db="EMBL/GenBank/DDBJ databases">
        <authorList>
            <person name="Zhirakovskaya E."/>
        </authorList>
    </citation>
    <scope>NUCLEOTIDE SEQUENCE</scope>
</reference>
<dbReference type="SMART" id="SM00382">
    <property type="entry name" value="AAA"/>
    <property type="match status" value="1"/>
</dbReference>
<feature type="domain" description="AAA+ ATPase" evidence="1">
    <location>
        <begin position="43"/>
        <end position="176"/>
    </location>
</feature>
<dbReference type="CDD" id="cd00009">
    <property type="entry name" value="AAA"/>
    <property type="match status" value="1"/>
</dbReference>
<accession>A0A3B1CPT2</accession>
<dbReference type="Gene3D" id="3.40.50.300">
    <property type="entry name" value="P-loop containing nucleotide triphosphate hydrolases"/>
    <property type="match status" value="1"/>
</dbReference>
<dbReference type="GO" id="GO:0005886">
    <property type="term" value="C:plasma membrane"/>
    <property type="evidence" value="ECO:0007669"/>
    <property type="project" value="TreeGrafter"/>
</dbReference>
<dbReference type="InterPro" id="IPR027417">
    <property type="entry name" value="P-loop_NTPase"/>
</dbReference>
<dbReference type="InterPro" id="IPR055199">
    <property type="entry name" value="Hda_lid"/>
</dbReference>
<proteinExistence type="predicted"/>
<protein>
    <recommendedName>
        <fullName evidence="1">AAA+ ATPase domain-containing protein</fullName>
    </recommendedName>
</protein>
<dbReference type="InterPro" id="IPR003593">
    <property type="entry name" value="AAA+_ATPase"/>
</dbReference>
<dbReference type="GO" id="GO:0006270">
    <property type="term" value="P:DNA replication initiation"/>
    <property type="evidence" value="ECO:0007669"/>
    <property type="project" value="TreeGrafter"/>
</dbReference>
<dbReference type="Gene3D" id="1.10.8.60">
    <property type="match status" value="1"/>
</dbReference>
<evidence type="ECO:0000313" key="2">
    <source>
        <dbReference type="EMBL" id="VAX26008.1"/>
    </source>
</evidence>
<evidence type="ECO:0000259" key="1">
    <source>
        <dbReference type="SMART" id="SM00382"/>
    </source>
</evidence>
<sequence>MVAQLKFPYPIDRNDSFDTFILDEKNGDTVRLCEAFASGGEGQPSSLVLYGPRGSGKTHLLGAMGALAKETINESAALYLDCDKLNEKVSRLKTYGELKAYLESYEKAAFLALDNLDAVSGISEAEEQVFHLYNAVTQSGGRFSAALTATPSTWRFSDELATRLLWGQVLELKPVGDDQRGKVLEKMARDSGMTLPGNVAAWLITRIDRDPESQREALARIDLYSLEKGRKVSIQLIREALQINDGF</sequence>
<dbReference type="Pfam" id="PF22688">
    <property type="entry name" value="Hda_lid"/>
    <property type="match status" value="1"/>
</dbReference>
<dbReference type="PANTHER" id="PTHR30050">
    <property type="entry name" value="CHROMOSOMAL REPLICATION INITIATOR PROTEIN DNAA"/>
    <property type="match status" value="1"/>
</dbReference>
<name>A0A3B1CPT2_9ZZZZ</name>
<dbReference type="AlphaFoldDB" id="A0A3B1CPT2"/>
<organism evidence="2">
    <name type="scientific">hydrothermal vent metagenome</name>
    <dbReference type="NCBI Taxonomy" id="652676"/>
    <lineage>
        <taxon>unclassified sequences</taxon>
        <taxon>metagenomes</taxon>
        <taxon>ecological metagenomes</taxon>
    </lineage>
</organism>
<dbReference type="EMBL" id="UOGA01000321">
    <property type="protein sequence ID" value="VAX26008.1"/>
    <property type="molecule type" value="Genomic_DNA"/>
</dbReference>
<dbReference type="InterPro" id="IPR013317">
    <property type="entry name" value="DnaA_dom"/>
</dbReference>
<dbReference type="PANTHER" id="PTHR30050:SF5">
    <property type="entry name" value="DNAA REGULATORY INACTIVATOR HDA"/>
    <property type="match status" value="1"/>
</dbReference>
<dbReference type="Pfam" id="PF00308">
    <property type="entry name" value="Bac_DnaA"/>
    <property type="match status" value="1"/>
</dbReference>
<dbReference type="GO" id="GO:0003688">
    <property type="term" value="F:DNA replication origin binding"/>
    <property type="evidence" value="ECO:0007669"/>
    <property type="project" value="TreeGrafter"/>
</dbReference>
<gene>
    <name evidence="2" type="ORF">MNBD_NITROSPINAE04-1558</name>
</gene>
<dbReference type="SUPFAM" id="SSF52540">
    <property type="entry name" value="P-loop containing nucleoside triphosphate hydrolases"/>
    <property type="match status" value="1"/>
</dbReference>